<comment type="caution">
    <text evidence="1">The sequence shown here is derived from an EMBL/GenBank/DDBJ whole genome shotgun (WGS) entry which is preliminary data.</text>
</comment>
<keyword evidence="2" id="KW-1185">Reference proteome</keyword>
<evidence type="ECO:0000313" key="2">
    <source>
        <dbReference type="Proteomes" id="UP000283254"/>
    </source>
</evidence>
<dbReference type="EMBL" id="JSAB01000061">
    <property type="protein sequence ID" value="RNF31447.1"/>
    <property type="molecule type" value="Genomic_DNA"/>
</dbReference>
<accession>A0A422QN77</accession>
<dbReference type="OrthoDB" id="7033421at2"/>
<reference evidence="1" key="1">
    <citation type="submission" date="2014-10" db="EMBL/GenBank/DDBJ databases">
        <title>Massilia sp. genome.</title>
        <authorList>
            <person name="Xu B."/>
            <person name="Dai L."/>
            <person name="Huang Z."/>
        </authorList>
    </citation>
    <scope>NUCLEOTIDE SEQUENCE [LARGE SCALE GENOMIC DNA]</scope>
    <source>
        <strain evidence="1">CFS-1</strain>
    </source>
</reference>
<protein>
    <submittedName>
        <fullName evidence="1">Uncharacterized protein</fullName>
    </submittedName>
</protein>
<dbReference type="Proteomes" id="UP000283254">
    <property type="component" value="Unassembled WGS sequence"/>
</dbReference>
<evidence type="ECO:0000313" key="1">
    <source>
        <dbReference type="EMBL" id="RNF31447.1"/>
    </source>
</evidence>
<dbReference type="AlphaFoldDB" id="A0A422QN77"/>
<gene>
    <name evidence="1" type="ORF">NM04_07155</name>
</gene>
<organism evidence="1 2">
    <name type="scientific">Massilia aurea</name>
    <dbReference type="NCBI Taxonomy" id="373040"/>
    <lineage>
        <taxon>Bacteria</taxon>
        <taxon>Pseudomonadati</taxon>
        <taxon>Pseudomonadota</taxon>
        <taxon>Betaproteobacteria</taxon>
        <taxon>Burkholderiales</taxon>
        <taxon>Oxalobacteraceae</taxon>
        <taxon>Telluria group</taxon>
        <taxon>Massilia</taxon>
    </lineage>
</organism>
<proteinExistence type="predicted"/>
<name>A0A422QN77_9BURK</name>
<dbReference type="RefSeq" id="WP_123068849.1">
    <property type="nucleotide sequence ID" value="NZ_JSAB01000061.1"/>
</dbReference>
<sequence length="221" mass="24099">MQLNAEQKRRIERLREGAWPADKLGWSDLLLLLRHDPDLRSLIAEIARQPGLEPVDMAEASADPVPAPAPVPVAIAPDPLRTALSGPLRLHALVERDEALCLAWLAAPLAADGSGLTRLIANASHWDRIEALWDVLAQRCKHAQRAATPDETAIVEECVRIHNLLWEGRQAITVPATAGDGFDFGIHERGNAAGQAVRQSWLPGLKNAAGQLRKKTLVYTV</sequence>